<evidence type="ECO:0000256" key="8">
    <source>
        <dbReference type="ARBA" id="ARBA00048027"/>
    </source>
</evidence>
<dbReference type="SUPFAM" id="SSF47364">
    <property type="entry name" value="Domain of the SRP/SRP receptor G-proteins"/>
    <property type="match status" value="1"/>
</dbReference>
<dbReference type="EC" id="3.6.5.4" evidence="9"/>
<evidence type="ECO:0000256" key="10">
    <source>
        <dbReference type="SAM" id="MobiDB-lite"/>
    </source>
</evidence>
<sequence>MAKKGFFSWFRKDKSQDEVVEQTPVSTPSQTEQAEALAKQQAEEARLAAEKAAAEQALADKLAAEKAEAERVAAEQAAKAQAEAEAQRVAEEQAARIAEQQAAEAAHLAAEQALAEQLAAEQAQAERVAAEQAAKAQAEAEAQRIAEEQAARLAEQQATEAARLAAEQAQAEQLAAEQAQAERVAEEQAAEAQAEAERIAAAQVQAEQPLEQQPEPQAKPAKESFFARLKRGLMRTSENIGSGFIGLFRGKKIDDELFEELEEQLLIADVGVETTSRLINSLTEHASRKQLKDAEALYDLLRDEMQKTLDPVAIPLVPENANGPYVILMVGVNGVGKTTTIGKLAKQYQRQGKSVMLAAGDTFRAAAVEQLQVWGQRNNIPVIAQHTGADSASVLFDALQAAKARKIDVLIADTAGRLQNKSHLMEELKKVVRVMKKLDPEAPHEVMLTLDASTGQNAISQAQLFQEAVGVTGMTISKLDGTAKGGVVFAIADKFKIPLRYIGVGEQIDDLRTFNSKEFIDALFTQEKADS</sequence>
<dbReference type="InterPro" id="IPR027417">
    <property type="entry name" value="P-loop_NTPase"/>
</dbReference>
<reference evidence="12 13" key="1">
    <citation type="submission" date="2022-09" db="EMBL/GenBank/DDBJ databases">
        <title>The outer-membrane cytochrome OmcA is essential for infection of Shewanella oneidensis by a zebrafish-associated bacteriophage.</title>
        <authorList>
            <person name="Grenfell A.W."/>
            <person name="Intile P."/>
            <person name="Mcfarlane J."/>
            <person name="Leung D."/>
            <person name="Abdalla K."/>
            <person name="Wold M."/>
            <person name="Kees E."/>
            <person name="Gralnick J."/>
        </authorList>
    </citation>
    <scope>NUCLEOTIDE SEQUENCE [LARGE SCALE GENOMIC DNA]</scope>
    <source>
        <strain evidence="12 13">NF-5</strain>
    </source>
</reference>
<evidence type="ECO:0000256" key="6">
    <source>
        <dbReference type="ARBA" id="ARBA00023136"/>
    </source>
</evidence>
<dbReference type="NCBIfam" id="TIGR00064">
    <property type="entry name" value="ftsY"/>
    <property type="match status" value="1"/>
</dbReference>
<keyword evidence="3 9" id="KW-0547">Nucleotide-binding</keyword>
<comment type="similarity">
    <text evidence="9">Belongs to the GTP-binding SRP family. FtsY subfamily.</text>
</comment>
<dbReference type="PANTHER" id="PTHR43134:SF1">
    <property type="entry name" value="SIGNAL RECOGNITION PARTICLE RECEPTOR SUBUNIT ALPHA"/>
    <property type="match status" value="1"/>
</dbReference>
<feature type="binding site" evidence="9">
    <location>
        <begin position="477"/>
        <end position="480"/>
    </location>
    <ligand>
        <name>GTP</name>
        <dbReference type="ChEBI" id="CHEBI:37565"/>
    </ligand>
</feature>
<feature type="binding site" evidence="9">
    <location>
        <begin position="413"/>
        <end position="417"/>
    </location>
    <ligand>
        <name>GTP</name>
        <dbReference type="ChEBI" id="CHEBI:37565"/>
    </ligand>
</feature>
<evidence type="ECO:0000256" key="5">
    <source>
        <dbReference type="ARBA" id="ARBA00023134"/>
    </source>
</evidence>
<keyword evidence="4 9" id="KW-0378">Hydrolase</keyword>
<dbReference type="Gene3D" id="1.20.120.140">
    <property type="entry name" value="Signal recognition particle SRP54, nucleotide-binding domain"/>
    <property type="match status" value="1"/>
</dbReference>
<dbReference type="HAMAP" id="MF_00920">
    <property type="entry name" value="FtsY"/>
    <property type="match status" value="1"/>
</dbReference>
<comment type="function">
    <text evidence="9">Involved in targeting and insertion of nascent membrane proteins into the cytoplasmic membrane. Acts as a receptor for the complex formed by the signal recognition particle (SRP) and the ribosome-nascent chain (RNC). Interaction with SRP-RNC leads to the transfer of the RNC complex to the Sec translocase for insertion into the membrane, the hydrolysis of GTP by both Ffh and FtsY, and the dissociation of the SRP-FtsY complex into the individual components.</text>
</comment>
<dbReference type="InterPro" id="IPR003593">
    <property type="entry name" value="AAA+_ATPase"/>
</dbReference>
<dbReference type="EMBL" id="JAOTLW010000018">
    <property type="protein sequence ID" value="MDI5833113.1"/>
    <property type="molecule type" value="Genomic_DNA"/>
</dbReference>
<accession>A0ABT6UF62</accession>
<feature type="compositionally biased region" description="Low complexity" evidence="10">
    <location>
        <begin position="121"/>
        <end position="140"/>
    </location>
</feature>
<keyword evidence="6 9" id="KW-0472">Membrane</keyword>
<evidence type="ECO:0000313" key="12">
    <source>
        <dbReference type="EMBL" id="MDI5833113.1"/>
    </source>
</evidence>
<name>A0ABT6UF62_9GAMM</name>
<dbReference type="InterPro" id="IPR000897">
    <property type="entry name" value="SRP54_GTPase_dom"/>
</dbReference>
<dbReference type="Proteomes" id="UP001159075">
    <property type="component" value="Unassembled WGS sequence"/>
</dbReference>
<dbReference type="Pfam" id="PF00448">
    <property type="entry name" value="SRP54"/>
    <property type="match status" value="1"/>
</dbReference>
<dbReference type="InterPro" id="IPR042101">
    <property type="entry name" value="SRP54_N_sf"/>
</dbReference>
<dbReference type="RefSeq" id="WP_172591306.1">
    <property type="nucleotide sequence ID" value="NZ_BLRF01000045.1"/>
</dbReference>
<evidence type="ECO:0000256" key="7">
    <source>
        <dbReference type="ARBA" id="ARBA00023170"/>
    </source>
</evidence>
<dbReference type="CDD" id="cd17874">
    <property type="entry name" value="FtsY"/>
    <property type="match status" value="1"/>
</dbReference>
<comment type="catalytic activity">
    <reaction evidence="8 9">
        <text>GTP + H2O = GDP + phosphate + H(+)</text>
        <dbReference type="Rhea" id="RHEA:19669"/>
        <dbReference type="ChEBI" id="CHEBI:15377"/>
        <dbReference type="ChEBI" id="CHEBI:15378"/>
        <dbReference type="ChEBI" id="CHEBI:37565"/>
        <dbReference type="ChEBI" id="CHEBI:43474"/>
        <dbReference type="ChEBI" id="CHEBI:58189"/>
        <dbReference type="EC" id="3.6.5.4"/>
    </reaction>
</comment>
<dbReference type="SMART" id="SM00963">
    <property type="entry name" value="SRP54_N"/>
    <property type="match status" value="1"/>
</dbReference>
<dbReference type="InterPro" id="IPR004390">
    <property type="entry name" value="SR_rcpt_FtsY"/>
</dbReference>
<dbReference type="InterPro" id="IPR013822">
    <property type="entry name" value="Signal_recog_particl_SRP54_hlx"/>
</dbReference>
<dbReference type="SMART" id="SM00962">
    <property type="entry name" value="SRP54"/>
    <property type="match status" value="1"/>
</dbReference>
<keyword evidence="2 9" id="KW-0963">Cytoplasm</keyword>
<dbReference type="PANTHER" id="PTHR43134">
    <property type="entry name" value="SIGNAL RECOGNITION PARTICLE RECEPTOR SUBUNIT ALPHA"/>
    <property type="match status" value="1"/>
</dbReference>
<proteinExistence type="inferred from homology"/>
<dbReference type="Pfam" id="PF02881">
    <property type="entry name" value="SRP54_N"/>
    <property type="match status" value="1"/>
</dbReference>
<dbReference type="Gene3D" id="3.40.50.300">
    <property type="entry name" value="P-loop containing nucleotide triphosphate hydrolases"/>
    <property type="match status" value="1"/>
</dbReference>
<evidence type="ECO:0000256" key="1">
    <source>
        <dbReference type="ARBA" id="ARBA00022475"/>
    </source>
</evidence>
<organism evidence="12 13">
    <name type="scientific">Shewanella xiamenensis</name>
    <dbReference type="NCBI Taxonomy" id="332186"/>
    <lineage>
        <taxon>Bacteria</taxon>
        <taxon>Pseudomonadati</taxon>
        <taxon>Pseudomonadota</taxon>
        <taxon>Gammaproteobacteria</taxon>
        <taxon>Alteromonadales</taxon>
        <taxon>Shewanellaceae</taxon>
        <taxon>Shewanella</taxon>
    </lineage>
</organism>
<keyword evidence="7 9" id="KW-0675">Receptor</keyword>
<keyword evidence="1 9" id="KW-1003">Cell membrane</keyword>
<dbReference type="InterPro" id="IPR036225">
    <property type="entry name" value="SRP/SRP_N"/>
</dbReference>
<feature type="region of interest" description="Disordered" evidence="10">
    <location>
        <begin position="121"/>
        <end position="144"/>
    </location>
</feature>
<feature type="binding site" evidence="9">
    <location>
        <begin position="331"/>
        <end position="338"/>
    </location>
    <ligand>
        <name>GTP</name>
        <dbReference type="ChEBI" id="CHEBI:37565"/>
    </ligand>
</feature>
<dbReference type="SMART" id="SM00382">
    <property type="entry name" value="AAA"/>
    <property type="match status" value="1"/>
</dbReference>
<evidence type="ECO:0000313" key="13">
    <source>
        <dbReference type="Proteomes" id="UP001159075"/>
    </source>
</evidence>
<evidence type="ECO:0000256" key="3">
    <source>
        <dbReference type="ARBA" id="ARBA00022741"/>
    </source>
</evidence>
<comment type="caution">
    <text evidence="12">The sequence shown here is derived from an EMBL/GenBank/DDBJ whole genome shotgun (WGS) entry which is preliminary data.</text>
</comment>
<evidence type="ECO:0000259" key="11">
    <source>
        <dbReference type="PROSITE" id="PS00300"/>
    </source>
</evidence>
<comment type="subunit">
    <text evidence="9">Part of the signal recognition particle protein translocation system, which is composed of SRP and FtsY. SRP is a ribonucleoprotein composed of Ffh and a 4.5S RNA molecule.</text>
</comment>
<keyword evidence="13" id="KW-1185">Reference proteome</keyword>
<dbReference type="SUPFAM" id="SSF52540">
    <property type="entry name" value="P-loop containing nucleoside triphosphate hydrolases"/>
    <property type="match status" value="1"/>
</dbReference>
<evidence type="ECO:0000256" key="4">
    <source>
        <dbReference type="ARBA" id="ARBA00022801"/>
    </source>
</evidence>
<keyword evidence="5 9" id="KW-0342">GTP-binding</keyword>
<feature type="compositionally biased region" description="Low complexity" evidence="10">
    <location>
        <begin position="199"/>
        <end position="219"/>
    </location>
</feature>
<evidence type="ECO:0000256" key="9">
    <source>
        <dbReference type="HAMAP-Rule" id="MF_00920"/>
    </source>
</evidence>
<protein>
    <recommendedName>
        <fullName evidence="9">Signal recognition particle receptor FtsY</fullName>
        <shortName evidence="9">SRP receptor</shortName>
        <ecNumber evidence="9">3.6.5.4</ecNumber>
    </recommendedName>
</protein>
<gene>
    <name evidence="9 12" type="primary">ftsY</name>
    <name evidence="12" type="ORF">ODY93_16145</name>
</gene>
<dbReference type="PROSITE" id="PS00300">
    <property type="entry name" value="SRP54"/>
    <property type="match status" value="1"/>
</dbReference>
<feature type="domain" description="SRP54-type proteins GTP-binding" evidence="11">
    <location>
        <begin position="498"/>
        <end position="511"/>
    </location>
</feature>
<feature type="region of interest" description="Disordered" evidence="10">
    <location>
        <begin position="15"/>
        <end position="42"/>
    </location>
</feature>
<comment type="subcellular location">
    <subcellularLocation>
        <location evidence="9">Cell membrane</location>
        <topology evidence="9">Peripheral membrane protein</topology>
        <orientation evidence="9">Cytoplasmic side</orientation>
    </subcellularLocation>
    <subcellularLocation>
        <location evidence="9">Cytoplasm</location>
    </subcellularLocation>
</comment>
<evidence type="ECO:0000256" key="2">
    <source>
        <dbReference type="ARBA" id="ARBA00022490"/>
    </source>
</evidence>
<feature type="region of interest" description="Disordered" evidence="10">
    <location>
        <begin position="180"/>
        <end position="221"/>
    </location>
</feature>